<dbReference type="Pfam" id="PF05678">
    <property type="entry name" value="VQ"/>
    <property type="match status" value="1"/>
</dbReference>
<keyword evidence="4" id="KW-1185">Reference proteome</keyword>
<dbReference type="GO" id="GO:0005634">
    <property type="term" value="C:nucleus"/>
    <property type="evidence" value="ECO:0007669"/>
    <property type="project" value="TreeGrafter"/>
</dbReference>
<organism evidence="3 4">
    <name type="scientific">Nyssa sinensis</name>
    <dbReference type="NCBI Taxonomy" id="561372"/>
    <lineage>
        <taxon>Eukaryota</taxon>
        <taxon>Viridiplantae</taxon>
        <taxon>Streptophyta</taxon>
        <taxon>Embryophyta</taxon>
        <taxon>Tracheophyta</taxon>
        <taxon>Spermatophyta</taxon>
        <taxon>Magnoliopsida</taxon>
        <taxon>eudicotyledons</taxon>
        <taxon>Gunneridae</taxon>
        <taxon>Pentapetalae</taxon>
        <taxon>asterids</taxon>
        <taxon>Cornales</taxon>
        <taxon>Nyssaceae</taxon>
        <taxon>Nyssa</taxon>
    </lineage>
</organism>
<dbReference type="GO" id="GO:0005516">
    <property type="term" value="F:calmodulin binding"/>
    <property type="evidence" value="ECO:0007669"/>
    <property type="project" value="TreeGrafter"/>
</dbReference>
<gene>
    <name evidence="3" type="ORF">F0562_017678</name>
</gene>
<feature type="region of interest" description="Disordered" evidence="1">
    <location>
        <begin position="67"/>
        <end position="110"/>
    </location>
</feature>
<evidence type="ECO:0000313" key="3">
    <source>
        <dbReference type="EMBL" id="KAA8517385.1"/>
    </source>
</evidence>
<evidence type="ECO:0000256" key="1">
    <source>
        <dbReference type="SAM" id="MobiDB-lite"/>
    </source>
</evidence>
<reference evidence="3 4" key="1">
    <citation type="submission" date="2019-09" db="EMBL/GenBank/DDBJ databases">
        <title>A chromosome-level genome assembly of the Chinese tupelo Nyssa sinensis.</title>
        <authorList>
            <person name="Yang X."/>
            <person name="Kang M."/>
            <person name="Yang Y."/>
            <person name="Xiong H."/>
            <person name="Wang M."/>
            <person name="Zhang Z."/>
            <person name="Wang Z."/>
            <person name="Wu H."/>
            <person name="Ma T."/>
            <person name="Liu J."/>
            <person name="Xi Z."/>
        </authorList>
    </citation>
    <scope>NUCLEOTIDE SEQUENCE [LARGE SCALE GENOMIC DNA]</scope>
    <source>
        <strain evidence="3">J267</strain>
        <tissue evidence="3">Leaf</tissue>
    </source>
</reference>
<dbReference type="InterPro" id="IPR039609">
    <property type="entry name" value="VQ_15/22"/>
</dbReference>
<protein>
    <recommendedName>
        <fullName evidence="2">VQ domain-containing protein</fullName>
    </recommendedName>
</protein>
<dbReference type="InterPro" id="IPR008889">
    <property type="entry name" value="VQ"/>
</dbReference>
<dbReference type="PANTHER" id="PTHR33179">
    <property type="entry name" value="VQ MOTIF-CONTAINING PROTEIN"/>
    <property type="match status" value="1"/>
</dbReference>
<name>A0A5J4ZFQ1_9ASTE</name>
<sequence length="233" mass="25377">MTSSENLASLEPWMFRPTFPDSWISEAFARDNETLTKALQKSLSDHPDIIMSSEAISPFFNLVNPDTPTAQAPSFSGSDAETATPKSRNPIPVTTTTNGKTTKRKTRASKRTTTTFITADAANFRQMVQQVTGVRFGGNGRLPVAPVLKPEPQRPVNRLQGCLPTLDTSAFLLDQYQQVVGPAQPSSMNISLPPAVADGGAELDFDSFSNFPTLRVVESYRFASVEEFSWAAA</sequence>
<accession>A0A5J4ZFQ1</accession>
<proteinExistence type="predicted"/>
<feature type="compositionally biased region" description="Basic residues" evidence="1">
    <location>
        <begin position="101"/>
        <end position="110"/>
    </location>
</feature>
<feature type="domain" description="VQ" evidence="2">
    <location>
        <begin position="112"/>
        <end position="133"/>
    </location>
</feature>
<dbReference type="Proteomes" id="UP000325577">
    <property type="component" value="Linkage Group LG8"/>
</dbReference>
<dbReference type="GO" id="GO:0006970">
    <property type="term" value="P:response to osmotic stress"/>
    <property type="evidence" value="ECO:0007669"/>
    <property type="project" value="TreeGrafter"/>
</dbReference>
<feature type="compositionally biased region" description="Polar residues" evidence="1">
    <location>
        <begin position="67"/>
        <end position="87"/>
    </location>
</feature>
<evidence type="ECO:0000259" key="2">
    <source>
        <dbReference type="Pfam" id="PF05678"/>
    </source>
</evidence>
<evidence type="ECO:0000313" key="4">
    <source>
        <dbReference type="Proteomes" id="UP000325577"/>
    </source>
</evidence>
<dbReference type="OrthoDB" id="780868at2759"/>
<dbReference type="PANTHER" id="PTHR33179:SF9">
    <property type="entry name" value="OS01G0278000 PROTEIN"/>
    <property type="match status" value="1"/>
</dbReference>
<dbReference type="AlphaFoldDB" id="A0A5J4ZFQ1"/>
<dbReference type="EMBL" id="CM018051">
    <property type="protein sequence ID" value="KAA8517385.1"/>
    <property type="molecule type" value="Genomic_DNA"/>
</dbReference>